<dbReference type="GO" id="GO:0006364">
    <property type="term" value="P:rRNA processing"/>
    <property type="evidence" value="ECO:0007669"/>
    <property type="project" value="UniProtKB-KW"/>
</dbReference>
<dbReference type="Pfam" id="PF26049">
    <property type="entry name" value="RLMG_N"/>
    <property type="match status" value="1"/>
</dbReference>
<keyword evidence="1" id="KW-0963">Cytoplasm</keyword>
<dbReference type="STRING" id="478744.SAMN05444359_104142"/>
<evidence type="ECO:0000313" key="9">
    <source>
        <dbReference type="Proteomes" id="UP000199021"/>
    </source>
</evidence>
<dbReference type="CDD" id="cd02440">
    <property type="entry name" value="AdoMet_MTases"/>
    <property type="match status" value="1"/>
</dbReference>
<keyword evidence="5" id="KW-0949">S-adenosyl-L-methionine</keyword>
<dbReference type="InterPro" id="IPR002052">
    <property type="entry name" value="DNA_methylase_N6_adenine_CS"/>
</dbReference>
<dbReference type="PROSITE" id="PS00092">
    <property type="entry name" value="N6_MTASE"/>
    <property type="match status" value="1"/>
</dbReference>
<dbReference type="PANTHER" id="PTHR47816">
    <property type="entry name" value="RIBOSOMAL RNA SMALL SUBUNIT METHYLTRANSFERASE C"/>
    <property type="match status" value="1"/>
</dbReference>
<evidence type="ECO:0000259" key="6">
    <source>
        <dbReference type="Pfam" id="PF05175"/>
    </source>
</evidence>
<keyword evidence="9" id="KW-1185">Reference proteome</keyword>
<dbReference type="SUPFAM" id="SSF53335">
    <property type="entry name" value="S-adenosyl-L-methionine-dependent methyltransferases"/>
    <property type="match status" value="1"/>
</dbReference>
<evidence type="ECO:0000256" key="5">
    <source>
        <dbReference type="ARBA" id="ARBA00022691"/>
    </source>
</evidence>
<dbReference type="InterPro" id="IPR029063">
    <property type="entry name" value="SAM-dependent_MTases_sf"/>
</dbReference>
<evidence type="ECO:0000256" key="3">
    <source>
        <dbReference type="ARBA" id="ARBA00022603"/>
    </source>
</evidence>
<feature type="domain" description="RlmG N-terminal" evidence="7">
    <location>
        <begin position="36"/>
        <end position="182"/>
    </location>
</feature>
<evidence type="ECO:0000256" key="4">
    <source>
        <dbReference type="ARBA" id="ARBA00022679"/>
    </source>
</evidence>
<feature type="domain" description="Methyltransferase small" evidence="6">
    <location>
        <begin position="210"/>
        <end position="376"/>
    </location>
</feature>
<dbReference type="Proteomes" id="UP000199021">
    <property type="component" value="Unassembled WGS sequence"/>
</dbReference>
<dbReference type="EMBL" id="FOFB01000004">
    <property type="protein sequence ID" value="SEP98674.1"/>
    <property type="molecule type" value="Genomic_DNA"/>
</dbReference>
<organism evidence="8 9">
    <name type="scientific">Neolewinella agarilytica</name>
    <dbReference type="NCBI Taxonomy" id="478744"/>
    <lineage>
        <taxon>Bacteria</taxon>
        <taxon>Pseudomonadati</taxon>
        <taxon>Bacteroidota</taxon>
        <taxon>Saprospiria</taxon>
        <taxon>Saprospirales</taxon>
        <taxon>Lewinellaceae</taxon>
        <taxon>Neolewinella</taxon>
    </lineage>
</organism>
<keyword evidence="4 8" id="KW-0808">Transferase</keyword>
<keyword evidence="2" id="KW-0698">rRNA processing</keyword>
<dbReference type="PANTHER" id="PTHR47816:SF5">
    <property type="entry name" value="RIBOSOMAL RNA LARGE SUBUNIT METHYLTRANSFERASE G"/>
    <property type="match status" value="1"/>
</dbReference>
<evidence type="ECO:0000313" key="8">
    <source>
        <dbReference type="EMBL" id="SEP98674.1"/>
    </source>
</evidence>
<sequence>MAHPGTVKVSFGGRDFLLNPLATGGSAAEPKLKPLDELLLNWAYGEEGPRQLPTATLLHDEFGVLTTCLKAQNHCFVSDNILHHDRMHECFRLNHGAAATLPEREAPTDPGTAHLINLMRLPKSLDLFEVYLQRVATSATPETRLAVGFMTRHFSPRLLEIAEKYAATVSQSRAFKKARLLVLEDFLPQQTSKLPLREMSYREKIYRQYYGVFSASHIDYATQFLLEEWKTNPFLQKITAPANLLDVGCGNGVIGDQLKRQHYPGTRLAGTDVSSLAIASAGINLDAEADLQWRADLHHWPPAYFDLIVTNPPFHDGHRNTIDTSLELFAQAKEKLKPQGNFVVVANRHLNYATHLRKLFGEVLSVAENKKFVIYRCR</sequence>
<dbReference type="GO" id="GO:0008170">
    <property type="term" value="F:N-methyltransferase activity"/>
    <property type="evidence" value="ECO:0007669"/>
    <property type="project" value="UniProtKB-ARBA"/>
</dbReference>
<name>A0A1H9CBZ9_9BACT</name>
<dbReference type="RefSeq" id="WP_090166032.1">
    <property type="nucleotide sequence ID" value="NZ_FOFB01000004.1"/>
</dbReference>
<dbReference type="GO" id="GO:0008757">
    <property type="term" value="F:S-adenosylmethionine-dependent methyltransferase activity"/>
    <property type="evidence" value="ECO:0007669"/>
    <property type="project" value="InterPro"/>
</dbReference>
<dbReference type="InParanoid" id="A0A1H9CBZ9"/>
<dbReference type="InterPro" id="IPR046977">
    <property type="entry name" value="RsmC/RlmG"/>
</dbReference>
<dbReference type="Pfam" id="PF05175">
    <property type="entry name" value="MTS"/>
    <property type="match status" value="1"/>
</dbReference>
<dbReference type="GO" id="GO:0003676">
    <property type="term" value="F:nucleic acid binding"/>
    <property type="evidence" value="ECO:0007669"/>
    <property type="project" value="InterPro"/>
</dbReference>
<proteinExistence type="predicted"/>
<dbReference type="OrthoDB" id="29650at2"/>
<evidence type="ECO:0000259" key="7">
    <source>
        <dbReference type="Pfam" id="PF26049"/>
    </source>
</evidence>
<dbReference type="Gene3D" id="3.40.50.150">
    <property type="entry name" value="Vaccinia Virus protein VP39"/>
    <property type="match status" value="2"/>
</dbReference>
<reference evidence="9" key="1">
    <citation type="submission" date="2016-10" db="EMBL/GenBank/DDBJ databases">
        <authorList>
            <person name="Varghese N."/>
            <person name="Submissions S."/>
        </authorList>
    </citation>
    <scope>NUCLEOTIDE SEQUENCE [LARGE SCALE GENOMIC DNA]</scope>
    <source>
        <strain evidence="9">DSM 24740</strain>
    </source>
</reference>
<keyword evidence="3 8" id="KW-0489">Methyltransferase</keyword>
<dbReference type="InterPro" id="IPR007848">
    <property type="entry name" value="Small_mtfrase_dom"/>
</dbReference>
<evidence type="ECO:0000256" key="1">
    <source>
        <dbReference type="ARBA" id="ARBA00022490"/>
    </source>
</evidence>
<dbReference type="AlphaFoldDB" id="A0A1H9CBZ9"/>
<dbReference type="InterPro" id="IPR058679">
    <property type="entry name" value="RlmG_N"/>
</dbReference>
<accession>A0A1H9CBZ9</accession>
<dbReference type="GO" id="GO:0032259">
    <property type="term" value="P:methylation"/>
    <property type="evidence" value="ECO:0007669"/>
    <property type="project" value="UniProtKB-KW"/>
</dbReference>
<protein>
    <submittedName>
        <fullName evidence="8">16S rRNA m(2)G 1207 methyltransferase /23S rRNA m(2)G-1835 methyltransferase</fullName>
    </submittedName>
</protein>
<gene>
    <name evidence="8" type="ORF">SAMN05444359_104142</name>
</gene>
<evidence type="ECO:0000256" key="2">
    <source>
        <dbReference type="ARBA" id="ARBA00022552"/>
    </source>
</evidence>